<feature type="non-terminal residue" evidence="2">
    <location>
        <position position="1"/>
    </location>
</feature>
<dbReference type="EMBL" id="UINC01094204">
    <property type="protein sequence ID" value="SVC49249.1"/>
    <property type="molecule type" value="Genomic_DNA"/>
</dbReference>
<dbReference type="InterPro" id="IPR019546">
    <property type="entry name" value="TAT_signal_bac_arc"/>
</dbReference>
<reference evidence="2" key="1">
    <citation type="submission" date="2018-05" db="EMBL/GenBank/DDBJ databases">
        <authorList>
            <person name="Lanie J.A."/>
            <person name="Ng W.-L."/>
            <person name="Kazmierczak K.M."/>
            <person name="Andrzejewski T.M."/>
            <person name="Davidsen T.M."/>
            <person name="Wayne K.J."/>
            <person name="Tettelin H."/>
            <person name="Glass J.I."/>
            <person name="Rusch D."/>
            <person name="Podicherti R."/>
            <person name="Tsui H.-C.T."/>
            <person name="Winkler M.E."/>
        </authorList>
    </citation>
    <scope>NUCLEOTIDE SEQUENCE</scope>
</reference>
<accession>A0A382MK93</accession>
<protein>
    <recommendedName>
        <fullName evidence="3">C4-dicarboxylate ABC transporter</fullName>
    </recommendedName>
</protein>
<evidence type="ECO:0008006" key="3">
    <source>
        <dbReference type="Google" id="ProtNLM"/>
    </source>
</evidence>
<dbReference type="AlphaFoldDB" id="A0A382MK93"/>
<dbReference type="PROSITE" id="PS51318">
    <property type="entry name" value="TAT"/>
    <property type="match status" value="1"/>
</dbReference>
<proteinExistence type="predicted"/>
<dbReference type="PANTHER" id="PTHR33376:SF5">
    <property type="entry name" value="EXTRACYTOPLASMIC SOLUTE RECEPTOR PROTEIN"/>
    <property type="match status" value="1"/>
</dbReference>
<dbReference type="Gene3D" id="3.40.190.10">
    <property type="entry name" value="Periplasmic binding protein-like II"/>
    <property type="match status" value="1"/>
</dbReference>
<dbReference type="Gene3D" id="3.40.190.170">
    <property type="entry name" value="Bacterial extracellular solute-binding protein, family 7"/>
    <property type="match status" value="1"/>
</dbReference>
<dbReference type="Pfam" id="PF03480">
    <property type="entry name" value="DctP"/>
    <property type="match status" value="1"/>
</dbReference>
<sequence length="218" mass="23304">MSKEKQALRRIKTSSRRKFFKAAAATGAVAAASLAMPSIAKAATTLKVQAAWGGGIFLENAQAYVKRVNDMAGGSLKIDLLPVNSVVKTSQMQDAVHRGVLDGAHYVPAYWYSKSAAASLFGTGPCWGWSAQELLGWIQYGGGMQLFNKLMGSLGLNLVSFFNSPMPAQPLGWFKEQIKQSAQMKGLKYRTVGLAADVLGEMGMSVVQLPGGEIQPAM</sequence>
<dbReference type="NCBIfam" id="TIGR01409">
    <property type="entry name" value="TAT_signal_seq"/>
    <property type="match status" value="1"/>
</dbReference>
<organism evidence="2">
    <name type="scientific">marine metagenome</name>
    <dbReference type="NCBI Taxonomy" id="408172"/>
    <lineage>
        <taxon>unclassified sequences</taxon>
        <taxon>metagenomes</taxon>
        <taxon>ecological metagenomes</taxon>
    </lineage>
</organism>
<keyword evidence="1" id="KW-0732">Signal</keyword>
<feature type="non-terminal residue" evidence="2">
    <location>
        <position position="218"/>
    </location>
</feature>
<evidence type="ECO:0000256" key="1">
    <source>
        <dbReference type="ARBA" id="ARBA00022729"/>
    </source>
</evidence>
<dbReference type="GO" id="GO:0055085">
    <property type="term" value="P:transmembrane transport"/>
    <property type="evidence" value="ECO:0007669"/>
    <property type="project" value="InterPro"/>
</dbReference>
<evidence type="ECO:0000313" key="2">
    <source>
        <dbReference type="EMBL" id="SVC49249.1"/>
    </source>
</evidence>
<gene>
    <name evidence="2" type="ORF">METZ01_LOCUS302103</name>
</gene>
<dbReference type="PANTHER" id="PTHR33376">
    <property type="match status" value="1"/>
</dbReference>
<dbReference type="InterPro" id="IPR038404">
    <property type="entry name" value="TRAP_DctP_sf"/>
</dbReference>
<dbReference type="InterPro" id="IPR006311">
    <property type="entry name" value="TAT_signal"/>
</dbReference>
<dbReference type="InterPro" id="IPR018389">
    <property type="entry name" value="DctP_fam"/>
</dbReference>
<name>A0A382MK93_9ZZZZ</name>